<keyword evidence="3" id="KW-1185">Reference proteome</keyword>
<accession>A0A6C1DW39</accession>
<feature type="region of interest" description="Disordered" evidence="1">
    <location>
        <begin position="428"/>
        <end position="452"/>
    </location>
</feature>
<gene>
    <name evidence="2" type="primary">SPO77</name>
    <name evidence="2" type="ORF">GRS66_003649</name>
</gene>
<feature type="compositionally biased region" description="Low complexity" evidence="1">
    <location>
        <begin position="432"/>
        <end position="444"/>
    </location>
</feature>
<reference evidence="2 3" key="1">
    <citation type="journal article" date="2019" name="BMC Genomics">
        <title>Chromosome level assembly and comparative genome analysis confirm lager-brewing yeasts originated from a single hybridization.</title>
        <authorList>
            <person name="Salazar A.N."/>
            <person name="Gorter de Vries A.R."/>
            <person name="van den Broek M."/>
            <person name="Brouwers N."/>
            <person name="de la Torre Cortes P."/>
            <person name="Kuijpers N.G.A."/>
            <person name="Daran J.G."/>
            <person name="Abeel T."/>
        </authorList>
    </citation>
    <scope>NUCLEOTIDE SEQUENCE [LARGE SCALE GENOMIC DNA]</scope>
    <source>
        <strain evidence="2 3">CBS 1483</strain>
    </source>
</reference>
<name>A0A6C1DW39_SACPS</name>
<sequence length="477" mass="55180">MFRRGDNSNFNVQNSFFLPLEYEYTVKDNVPSKKKSSIGFFPLDDSLFTSKNNSGHHKSEQLHRGNAETIRSQFGTDEVPIRIDEKEGKWDRIQDDNSSNLNYQINNSNDPASSGKYTQSIDCNHIAESKFSKKNGNIDSLRSNSATFMLNTADEDVIEFSFDDNVPYAELLSGATLEKCSLTLNEINKKLFNTLYDFRVSKDNPEENLVELILPNCVVLLNFFEDIELLADSSDEAFEKSTFINTIEFIVHDIWVETLIKNINLLQMFDADLKCYNDKYIICKLKGQYPSTNIVDIMSRLKHFSNSILETFKFGIELKEQDQCHNRNTIINYVLFSRVFSTIVLEIQKCFILIVKFMYSVNFLEKFSDEVFLSFIEILIKIVFEHQIPQLFLGIDEIIQLWLKNNEGKRQQLLSAWCNGTVQDMKQSQQRESSNAESESITSSTEEDEEGLQFNKWDVIEPFIDNIKALNQSKSHM</sequence>
<evidence type="ECO:0000313" key="2">
    <source>
        <dbReference type="EMBL" id="QID81278.1"/>
    </source>
</evidence>
<proteinExistence type="predicted"/>
<evidence type="ECO:0000313" key="3">
    <source>
        <dbReference type="Proteomes" id="UP000501346"/>
    </source>
</evidence>
<protein>
    <submittedName>
        <fullName evidence="2">Sporulation protein</fullName>
    </submittedName>
</protein>
<dbReference type="Proteomes" id="UP000501346">
    <property type="component" value="Chromosome ScXII"/>
</dbReference>
<dbReference type="AlphaFoldDB" id="A0A6C1DW39"/>
<dbReference type="EMBL" id="CP048993">
    <property type="protein sequence ID" value="QID81278.1"/>
    <property type="molecule type" value="Genomic_DNA"/>
</dbReference>
<dbReference type="OrthoDB" id="4042055at2759"/>
<organism evidence="2 3">
    <name type="scientific">Saccharomyces pastorianus</name>
    <name type="common">Lager yeast</name>
    <name type="synonym">Saccharomyces cerevisiae x Saccharomyces eubayanus</name>
    <dbReference type="NCBI Taxonomy" id="27292"/>
    <lineage>
        <taxon>Eukaryota</taxon>
        <taxon>Fungi</taxon>
        <taxon>Dikarya</taxon>
        <taxon>Ascomycota</taxon>
        <taxon>Saccharomycotina</taxon>
        <taxon>Saccharomycetes</taxon>
        <taxon>Saccharomycetales</taxon>
        <taxon>Saccharomycetaceae</taxon>
        <taxon>Saccharomyces</taxon>
    </lineage>
</organism>
<evidence type="ECO:0000256" key="1">
    <source>
        <dbReference type="SAM" id="MobiDB-lite"/>
    </source>
</evidence>